<dbReference type="GeneID" id="66072399"/>
<comment type="caution">
    <text evidence="3">The sequence shown here is derived from an EMBL/GenBank/DDBJ whole genome shotgun (WGS) entry which is preliminary data.</text>
</comment>
<proteinExistence type="predicted"/>
<feature type="transmembrane region" description="Helical" evidence="2">
    <location>
        <begin position="813"/>
        <end position="838"/>
    </location>
</feature>
<dbReference type="EMBL" id="CM032191">
    <property type="protein sequence ID" value="KAG7085782.1"/>
    <property type="molecule type" value="Genomic_DNA"/>
</dbReference>
<evidence type="ECO:0000256" key="1">
    <source>
        <dbReference type="SAM" id="MobiDB-lite"/>
    </source>
</evidence>
<name>A0A9P7RLP7_9AGAR</name>
<evidence type="ECO:0000313" key="4">
    <source>
        <dbReference type="Proteomes" id="UP001049176"/>
    </source>
</evidence>
<feature type="compositionally biased region" description="Low complexity" evidence="1">
    <location>
        <begin position="537"/>
        <end position="551"/>
    </location>
</feature>
<accession>A0A9P7RLP7</accession>
<feature type="compositionally biased region" description="Pro residues" evidence="1">
    <location>
        <begin position="552"/>
        <end position="561"/>
    </location>
</feature>
<dbReference type="KEGG" id="more:E1B28_003323"/>
<dbReference type="OrthoDB" id="3251367at2759"/>
<feature type="region of interest" description="Disordered" evidence="1">
    <location>
        <begin position="361"/>
        <end position="418"/>
    </location>
</feature>
<evidence type="ECO:0000313" key="3">
    <source>
        <dbReference type="EMBL" id="KAG7085782.1"/>
    </source>
</evidence>
<keyword evidence="4" id="KW-1185">Reference proteome</keyword>
<dbReference type="AlphaFoldDB" id="A0A9P7RLP7"/>
<feature type="transmembrane region" description="Helical" evidence="2">
    <location>
        <begin position="598"/>
        <end position="618"/>
    </location>
</feature>
<feature type="compositionally biased region" description="Low complexity" evidence="1">
    <location>
        <begin position="366"/>
        <end position="384"/>
    </location>
</feature>
<feature type="compositionally biased region" description="Low complexity" evidence="1">
    <location>
        <begin position="401"/>
        <end position="418"/>
    </location>
</feature>
<keyword evidence="2" id="KW-0812">Transmembrane</keyword>
<sequence length="846" mass="93680">MKKRSLRRSFVLVAKVCVLKQPTAMVSWRYPIYTMDYGYGPHRVILVSEFSCSHRPCMIHAFMAGGVCPFSAVAYFYGYPRHAALIGQSLFTAFTSCLDPSDGLQGRTRVEQGWTWRYKTSSSFTSAAESLPSALRSMFGFSFPSWRSKPQDLEAAKISTSTSKKKALRLDTSLISAPIPRTPISITGFDTVDDSRGYWPPGSSPTSSSPTRVGPSNIAWLRNDDSENEGEGNEEVVVRRLPILYPPLPAVVRLDGEDPAYYPVTRSMSSPTPHTHNNPWDLGRRWNMNCVHNAGSTHSLRLETQTQMYHRPMLSNGSAYSYPLMKPLSPIIEQDYISPSAAFKTIPLPSVSDATHSTLSTVAPAPSLTGSSSSERPSPAHSHPFISRPVNRSISQTSHKSNASTSSSAAAPSSSNLSPLDFRSDSCGLTPTPSAEAILRAKKSCSCSLFPLPALPTITAAGSSEEDDDDRDQLSFVTASDSTPVRPLSAVTVTRGAEPTAEEEVEEEAWTTPRPPVDRPFVICVPPPVAFAESGNSMSMIHSPSPSSAGPGPSPPPPRSPPSASSSFIYRRWEREYPPIVFKVQERKRRRWWTETTPAFWTFWFGFLVCPLALVLWLVGGWGFTFFGEVPPPTEKVVSVWEFYFWKGVDSIWGCCGRRGKRRKEGNESCSGLGSSSLKWSWGRGRSGRPGKQKEKERERETVLSQGSGNTNDPESCLRPPRWVAEKQSSDFRRARLNDPKRSLKGIYFGYPFVPRDPAAVKGDGNGSHTHTHTEFWVYLTKPFDYIYGVKLTEVHGKPEGGRRMFDPWIQRCRYAFCYGLLVACTGLACGTAVLLVYNTRYVRST</sequence>
<keyword evidence="2" id="KW-1133">Transmembrane helix</keyword>
<gene>
    <name evidence="3" type="ORF">E1B28_003323</name>
</gene>
<evidence type="ECO:0000256" key="2">
    <source>
        <dbReference type="SAM" id="Phobius"/>
    </source>
</evidence>
<feature type="compositionally biased region" description="Polar residues" evidence="1">
    <location>
        <begin position="703"/>
        <end position="714"/>
    </location>
</feature>
<feature type="region of interest" description="Disordered" evidence="1">
    <location>
        <begin position="681"/>
        <end position="719"/>
    </location>
</feature>
<feature type="compositionally biased region" description="Acidic residues" evidence="1">
    <location>
        <begin position="500"/>
        <end position="509"/>
    </location>
</feature>
<keyword evidence="2" id="KW-0472">Membrane</keyword>
<feature type="region of interest" description="Disordered" evidence="1">
    <location>
        <begin position="535"/>
        <end position="565"/>
    </location>
</feature>
<dbReference type="Proteomes" id="UP001049176">
    <property type="component" value="Chromosome 11"/>
</dbReference>
<dbReference type="RefSeq" id="XP_043002253.1">
    <property type="nucleotide sequence ID" value="XM_043160297.1"/>
</dbReference>
<organism evidence="3 4">
    <name type="scientific">Marasmius oreades</name>
    <name type="common">fairy-ring Marasmius</name>
    <dbReference type="NCBI Taxonomy" id="181124"/>
    <lineage>
        <taxon>Eukaryota</taxon>
        <taxon>Fungi</taxon>
        <taxon>Dikarya</taxon>
        <taxon>Basidiomycota</taxon>
        <taxon>Agaricomycotina</taxon>
        <taxon>Agaricomycetes</taxon>
        <taxon>Agaricomycetidae</taxon>
        <taxon>Agaricales</taxon>
        <taxon>Marasmiineae</taxon>
        <taxon>Marasmiaceae</taxon>
        <taxon>Marasmius</taxon>
    </lineage>
</organism>
<feature type="compositionally biased region" description="Polar residues" evidence="1">
    <location>
        <begin position="390"/>
        <end position="400"/>
    </location>
</feature>
<protein>
    <submittedName>
        <fullName evidence="3">Uncharacterized protein</fullName>
    </submittedName>
</protein>
<feature type="region of interest" description="Disordered" evidence="1">
    <location>
        <begin position="491"/>
        <end position="513"/>
    </location>
</feature>
<feature type="compositionally biased region" description="Basic and acidic residues" evidence="1">
    <location>
        <begin position="692"/>
        <end position="702"/>
    </location>
</feature>
<reference evidence="3" key="1">
    <citation type="journal article" date="2021" name="Genome Biol. Evol.">
        <title>The assembled and annotated genome of the fairy-ring fungus Marasmius oreades.</title>
        <authorList>
            <person name="Hiltunen M."/>
            <person name="Ament-Velasquez S.L."/>
            <person name="Johannesson H."/>
        </authorList>
    </citation>
    <scope>NUCLEOTIDE SEQUENCE</scope>
    <source>
        <strain evidence="3">03SP1</strain>
    </source>
</reference>